<evidence type="ECO:0000313" key="1">
    <source>
        <dbReference type="EMBL" id="KAK3259281.1"/>
    </source>
</evidence>
<dbReference type="EMBL" id="LGRX02018884">
    <property type="protein sequence ID" value="KAK3259281.1"/>
    <property type="molecule type" value="Genomic_DNA"/>
</dbReference>
<keyword evidence="2" id="KW-1185">Reference proteome</keyword>
<dbReference type="Proteomes" id="UP001190700">
    <property type="component" value="Unassembled WGS sequence"/>
</dbReference>
<sequence length="330" mass="37095">MRNLERSSAGQTLKPPSLAFDSTRAMSRALNKSPVYTAKRDFKLSWHRSFPGSIPVRTQPSGQSTDCRMSYACGRISRCWRQECKPRRRLVRLGSRGVRVEANFDPPTSYGQGPLREFLPEDFELVKKLGTVVIKEVFEVRDYSRPLAEPVVIDSSPGPSVIHLYAARYMPSAPFDAPVSVLLKEFPGPMAKYGDQEVLIYNHLLRSARADTAASQDLNAFISLEPSPGRDFAPLASLCGSFTSLCIPQDDAEDACNEGEDSTWLVQRYEQPLPLSGYPTLPQRLPRQEEGLKGWFQQKLQREDPVGLKWETGWVAMKQGLSGEWPDGWR</sequence>
<organism evidence="1 2">
    <name type="scientific">Cymbomonas tetramitiformis</name>
    <dbReference type="NCBI Taxonomy" id="36881"/>
    <lineage>
        <taxon>Eukaryota</taxon>
        <taxon>Viridiplantae</taxon>
        <taxon>Chlorophyta</taxon>
        <taxon>Pyramimonadophyceae</taxon>
        <taxon>Pyramimonadales</taxon>
        <taxon>Pyramimonadaceae</taxon>
        <taxon>Cymbomonas</taxon>
    </lineage>
</organism>
<comment type="caution">
    <text evidence="1">The sequence shown here is derived from an EMBL/GenBank/DDBJ whole genome shotgun (WGS) entry which is preliminary data.</text>
</comment>
<dbReference type="AlphaFoldDB" id="A0AAE0FHA9"/>
<accession>A0AAE0FHA9</accession>
<evidence type="ECO:0000313" key="2">
    <source>
        <dbReference type="Proteomes" id="UP001190700"/>
    </source>
</evidence>
<gene>
    <name evidence="1" type="ORF">CYMTET_31715</name>
</gene>
<name>A0AAE0FHA9_9CHLO</name>
<protein>
    <submittedName>
        <fullName evidence="1">Uncharacterized protein</fullName>
    </submittedName>
</protein>
<reference evidence="1 2" key="1">
    <citation type="journal article" date="2015" name="Genome Biol. Evol.">
        <title>Comparative Genomics of a Bacterivorous Green Alga Reveals Evolutionary Causalities and Consequences of Phago-Mixotrophic Mode of Nutrition.</title>
        <authorList>
            <person name="Burns J.A."/>
            <person name="Paasch A."/>
            <person name="Narechania A."/>
            <person name="Kim E."/>
        </authorList>
    </citation>
    <scope>NUCLEOTIDE SEQUENCE [LARGE SCALE GENOMIC DNA]</scope>
    <source>
        <strain evidence="1 2">PLY_AMNH</strain>
    </source>
</reference>
<proteinExistence type="predicted"/>